<dbReference type="RefSeq" id="WP_015632454.1">
    <property type="nucleotide sequence ID" value="NZ_CABFWU010000003.1"/>
</dbReference>
<keyword evidence="2" id="KW-0614">Plasmid</keyword>
<dbReference type="PATRIC" id="fig|573.1555.peg.5110"/>
<proteinExistence type="predicted"/>
<dbReference type="InterPro" id="IPR001387">
    <property type="entry name" value="Cro/C1-type_HTH"/>
</dbReference>
<name>A0A0C5GXU9_KLEPN</name>
<dbReference type="AlphaFoldDB" id="A0A0C5GXU9"/>
<geneLocation type="plasmid" evidence="2">
    <name>pB-3002cz</name>
</geneLocation>
<evidence type="ECO:0000313" key="2">
    <source>
        <dbReference type="EMBL" id="AJP18488.1"/>
    </source>
</evidence>
<dbReference type="GO" id="GO:0003677">
    <property type="term" value="F:DNA binding"/>
    <property type="evidence" value="ECO:0007669"/>
    <property type="project" value="InterPro"/>
</dbReference>
<organism evidence="2">
    <name type="scientific">Klebsiella pneumoniae</name>
    <dbReference type="NCBI Taxonomy" id="573"/>
    <lineage>
        <taxon>Bacteria</taxon>
        <taxon>Pseudomonadati</taxon>
        <taxon>Pseudomonadota</taxon>
        <taxon>Gammaproteobacteria</taxon>
        <taxon>Enterobacterales</taxon>
        <taxon>Enterobacteriaceae</taxon>
        <taxon>Klebsiella/Raoultella group</taxon>
        <taxon>Klebsiella</taxon>
        <taxon>Klebsiella pneumoniae complex</taxon>
    </lineage>
</organism>
<dbReference type="CDD" id="cd00093">
    <property type="entry name" value="HTH_XRE"/>
    <property type="match status" value="1"/>
</dbReference>
<sequence length="162" mass="18282">MKDGTVKTPLEPAQVAAIRQRMGLTQTELADLMGVDLRTWMRKEADPEKVGSKYDSSLLNIGETNFLLLIADEHPAWRIKNYRLDRLFSEVIRSQPSAEEVKELRVALGMKQQEIADLLGYTLAAWKSKQSKANAGTLKPGEYNFLMLLADEHPGLNLIRRS</sequence>
<dbReference type="EMBL" id="KJ958926">
    <property type="protein sequence ID" value="AJP18488.1"/>
    <property type="molecule type" value="Genomic_DNA"/>
</dbReference>
<evidence type="ECO:0000259" key="1">
    <source>
        <dbReference type="PROSITE" id="PS50943"/>
    </source>
</evidence>
<dbReference type="SUPFAM" id="SSF47413">
    <property type="entry name" value="lambda repressor-like DNA-binding domains"/>
    <property type="match status" value="1"/>
</dbReference>
<dbReference type="PROSITE" id="PS50943">
    <property type="entry name" value="HTH_CROC1"/>
    <property type="match status" value="1"/>
</dbReference>
<dbReference type="InterPro" id="IPR010982">
    <property type="entry name" value="Lambda_DNA-bd_dom_sf"/>
</dbReference>
<dbReference type="Gene3D" id="1.10.260.40">
    <property type="entry name" value="lambda repressor-like DNA-binding domains"/>
    <property type="match status" value="2"/>
</dbReference>
<feature type="domain" description="HTH cro/C1-type" evidence="1">
    <location>
        <begin position="15"/>
        <end position="39"/>
    </location>
</feature>
<reference evidence="2" key="1">
    <citation type="journal article" date="2015" name="Antimicrob. Agents Chemother.">
        <title>Complete nucleotide sequences of two NDM-1-encoding plasmids from the same sequence type 11 Klebsiella pneumoniae strain.</title>
        <authorList>
            <person name="Studentova V."/>
            <person name="Dobiasova H."/>
            <person name="Hedlova D."/>
            <person name="Dolejska M."/>
            <person name="Papagiannitsis C.C."/>
            <person name="Hrabak J."/>
        </authorList>
    </citation>
    <scope>NUCLEOTIDE SEQUENCE</scope>
    <source>
        <strain evidence="2">Kpn-3002cz</strain>
        <plasmid evidence="2">pB-3002cz</plasmid>
    </source>
</reference>
<protein>
    <recommendedName>
        <fullName evidence="1">HTH cro/C1-type domain-containing protein</fullName>
    </recommendedName>
</protein>
<accession>A0A0C5GXU9</accession>